<gene>
    <name evidence="2" type="ORF">CALVIDRAFT_338153</name>
</gene>
<evidence type="ECO:0000256" key="1">
    <source>
        <dbReference type="SAM" id="MobiDB-lite"/>
    </source>
</evidence>
<evidence type="ECO:0000313" key="2">
    <source>
        <dbReference type="EMBL" id="KZO91733.1"/>
    </source>
</evidence>
<feature type="compositionally biased region" description="Basic and acidic residues" evidence="1">
    <location>
        <begin position="92"/>
        <end position="104"/>
    </location>
</feature>
<sequence>MQTMEQIMKVCNDQTQLSVWEPVAAKDPALAEAHGRLKNNNDMLLQHLTRKLTTPAKLRSPPVPALETAVEDGVQEMSPLPVSKSGMPRSPKRMEAKHPPHEDLDYVPPPRANQPKCQLTSGEIQVLLDWERECKKDKWNARLKWKNAHALLSSFDRMTSTQLGLAYNRQAVHHRKKAGLVR</sequence>
<organism evidence="2 3">
    <name type="scientific">Calocera viscosa (strain TUFC12733)</name>
    <dbReference type="NCBI Taxonomy" id="1330018"/>
    <lineage>
        <taxon>Eukaryota</taxon>
        <taxon>Fungi</taxon>
        <taxon>Dikarya</taxon>
        <taxon>Basidiomycota</taxon>
        <taxon>Agaricomycotina</taxon>
        <taxon>Dacrymycetes</taxon>
        <taxon>Dacrymycetales</taxon>
        <taxon>Dacrymycetaceae</taxon>
        <taxon>Calocera</taxon>
    </lineage>
</organism>
<dbReference type="EMBL" id="KV417319">
    <property type="protein sequence ID" value="KZO91733.1"/>
    <property type="molecule type" value="Genomic_DNA"/>
</dbReference>
<proteinExistence type="predicted"/>
<dbReference type="AlphaFoldDB" id="A0A167HKN8"/>
<accession>A0A167HKN8</accession>
<evidence type="ECO:0000313" key="3">
    <source>
        <dbReference type="Proteomes" id="UP000076738"/>
    </source>
</evidence>
<keyword evidence="3" id="KW-1185">Reference proteome</keyword>
<reference evidence="2 3" key="1">
    <citation type="journal article" date="2016" name="Mol. Biol. Evol.">
        <title>Comparative Genomics of Early-Diverging Mushroom-Forming Fungi Provides Insights into the Origins of Lignocellulose Decay Capabilities.</title>
        <authorList>
            <person name="Nagy L.G."/>
            <person name="Riley R."/>
            <person name="Tritt A."/>
            <person name="Adam C."/>
            <person name="Daum C."/>
            <person name="Floudas D."/>
            <person name="Sun H."/>
            <person name="Yadav J.S."/>
            <person name="Pangilinan J."/>
            <person name="Larsson K.H."/>
            <person name="Matsuura K."/>
            <person name="Barry K."/>
            <person name="Labutti K."/>
            <person name="Kuo R."/>
            <person name="Ohm R.A."/>
            <person name="Bhattacharya S.S."/>
            <person name="Shirouzu T."/>
            <person name="Yoshinaga Y."/>
            <person name="Martin F.M."/>
            <person name="Grigoriev I.V."/>
            <person name="Hibbett D.S."/>
        </authorList>
    </citation>
    <scope>NUCLEOTIDE SEQUENCE [LARGE SCALE GENOMIC DNA]</scope>
    <source>
        <strain evidence="2 3">TUFC12733</strain>
    </source>
</reference>
<dbReference type="Proteomes" id="UP000076738">
    <property type="component" value="Unassembled WGS sequence"/>
</dbReference>
<protein>
    <submittedName>
        <fullName evidence="2">Uncharacterized protein</fullName>
    </submittedName>
</protein>
<feature type="region of interest" description="Disordered" evidence="1">
    <location>
        <begin position="78"/>
        <end position="116"/>
    </location>
</feature>
<name>A0A167HKN8_CALVF</name>